<accession>A0AAD9TLB8</accession>
<comment type="caution">
    <text evidence="1">The sequence shown here is derived from an EMBL/GenBank/DDBJ whole genome shotgun (WGS) entry which is preliminary data.</text>
</comment>
<name>A0AAD9TLB8_9ROSI</name>
<sequence>MLERIMGEKPKLGVVAEIEFSIKPKKEGTFVADYMNKMTSIVDDLALIDHPLSDTEITAHILNGHVDEFKELTAAIHVRDSPITFEDLYDKLTDEELI</sequence>
<protein>
    <submittedName>
        <fullName evidence="1">Uncharacterized protein</fullName>
    </submittedName>
</protein>
<dbReference type="Pfam" id="PF14223">
    <property type="entry name" value="Retrotran_gag_2"/>
    <property type="match status" value="1"/>
</dbReference>
<dbReference type="PANTHER" id="PTHR47481">
    <property type="match status" value="1"/>
</dbReference>
<reference evidence="1" key="1">
    <citation type="journal article" date="2023" name="Plant J.">
        <title>Genome sequences and population genomics provide insights into the demographic history, inbreeding, and mutation load of two 'living fossil' tree species of Dipteronia.</title>
        <authorList>
            <person name="Feng Y."/>
            <person name="Comes H.P."/>
            <person name="Chen J."/>
            <person name="Zhu S."/>
            <person name="Lu R."/>
            <person name="Zhang X."/>
            <person name="Li P."/>
            <person name="Qiu J."/>
            <person name="Olsen K.M."/>
            <person name="Qiu Y."/>
        </authorList>
    </citation>
    <scope>NUCLEOTIDE SEQUENCE</scope>
    <source>
        <strain evidence="1">KIB01</strain>
    </source>
</reference>
<organism evidence="1 2">
    <name type="scientific">Dipteronia dyeriana</name>
    <dbReference type="NCBI Taxonomy" id="168575"/>
    <lineage>
        <taxon>Eukaryota</taxon>
        <taxon>Viridiplantae</taxon>
        <taxon>Streptophyta</taxon>
        <taxon>Embryophyta</taxon>
        <taxon>Tracheophyta</taxon>
        <taxon>Spermatophyta</taxon>
        <taxon>Magnoliopsida</taxon>
        <taxon>eudicotyledons</taxon>
        <taxon>Gunneridae</taxon>
        <taxon>Pentapetalae</taxon>
        <taxon>rosids</taxon>
        <taxon>malvids</taxon>
        <taxon>Sapindales</taxon>
        <taxon>Sapindaceae</taxon>
        <taxon>Hippocastanoideae</taxon>
        <taxon>Acereae</taxon>
        <taxon>Dipteronia</taxon>
    </lineage>
</organism>
<evidence type="ECO:0000313" key="1">
    <source>
        <dbReference type="EMBL" id="KAK2638156.1"/>
    </source>
</evidence>
<dbReference type="PANTHER" id="PTHR47481:SF31">
    <property type="entry name" value="OS01G0873500 PROTEIN"/>
    <property type="match status" value="1"/>
</dbReference>
<gene>
    <name evidence="1" type="ORF">Ddye_025951</name>
</gene>
<dbReference type="AlphaFoldDB" id="A0AAD9TLB8"/>
<dbReference type="EMBL" id="JANJYI010000008">
    <property type="protein sequence ID" value="KAK2638156.1"/>
    <property type="molecule type" value="Genomic_DNA"/>
</dbReference>
<keyword evidence="2" id="KW-1185">Reference proteome</keyword>
<proteinExistence type="predicted"/>
<dbReference type="Proteomes" id="UP001280121">
    <property type="component" value="Unassembled WGS sequence"/>
</dbReference>
<evidence type="ECO:0000313" key="2">
    <source>
        <dbReference type="Proteomes" id="UP001280121"/>
    </source>
</evidence>